<dbReference type="EMBL" id="JAGIZA010000031">
    <property type="protein sequence ID" value="MBP0496232.1"/>
    <property type="molecule type" value="Genomic_DNA"/>
</dbReference>
<feature type="region of interest" description="Disordered" evidence="1">
    <location>
        <begin position="1"/>
        <end position="24"/>
    </location>
</feature>
<comment type="caution">
    <text evidence="2">The sequence shown here is derived from an EMBL/GenBank/DDBJ whole genome shotgun (WGS) entry which is preliminary data.</text>
</comment>
<evidence type="ECO:0000256" key="1">
    <source>
        <dbReference type="SAM" id="MobiDB-lite"/>
    </source>
</evidence>
<dbReference type="AlphaFoldDB" id="A0A940N3W8"/>
<keyword evidence="3" id="KW-1185">Reference proteome</keyword>
<evidence type="ECO:0000313" key="2">
    <source>
        <dbReference type="EMBL" id="MBP0496232.1"/>
    </source>
</evidence>
<organism evidence="2 3">
    <name type="scientific">Roseomonas indoligenes</name>
    <dbReference type="NCBI Taxonomy" id="2820811"/>
    <lineage>
        <taxon>Bacteria</taxon>
        <taxon>Pseudomonadati</taxon>
        <taxon>Pseudomonadota</taxon>
        <taxon>Alphaproteobacteria</taxon>
        <taxon>Acetobacterales</taxon>
        <taxon>Roseomonadaceae</taxon>
        <taxon>Roseomonas</taxon>
    </lineage>
</organism>
<dbReference type="RefSeq" id="WP_209377025.1">
    <property type="nucleotide sequence ID" value="NZ_JAGIZA010000031.1"/>
</dbReference>
<protein>
    <submittedName>
        <fullName evidence="2">Uncharacterized protein</fullName>
    </submittedName>
</protein>
<gene>
    <name evidence="2" type="ORF">J5Y10_25840</name>
</gene>
<name>A0A940N3W8_9PROT</name>
<reference evidence="2" key="1">
    <citation type="submission" date="2021-03" db="EMBL/GenBank/DDBJ databases">
        <authorList>
            <person name="So Y."/>
        </authorList>
    </citation>
    <scope>NUCLEOTIDE SEQUENCE</scope>
    <source>
        <strain evidence="2">SG15</strain>
    </source>
</reference>
<dbReference type="Proteomes" id="UP000677537">
    <property type="component" value="Unassembled WGS sequence"/>
</dbReference>
<proteinExistence type="predicted"/>
<accession>A0A940N3W8</accession>
<sequence>MSVVDANEPPGGCPPDRRGQDPTAEAIRAPLEDLIKHAKGSSERAAAIFEAIRGILDEREGKRHAVAD</sequence>
<evidence type="ECO:0000313" key="3">
    <source>
        <dbReference type="Proteomes" id="UP000677537"/>
    </source>
</evidence>